<feature type="transmembrane region" description="Helical" evidence="7">
    <location>
        <begin position="31"/>
        <end position="53"/>
    </location>
</feature>
<feature type="domain" description="Nucleoside transporter/FeoB GTPase Gate" evidence="10">
    <location>
        <begin position="100"/>
        <end position="200"/>
    </location>
</feature>
<dbReference type="PANTHER" id="PTHR10590">
    <property type="entry name" value="SODIUM/NUCLEOSIDE COTRANSPORTER"/>
    <property type="match status" value="1"/>
</dbReference>
<evidence type="ECO:0000259" key="8">
    <source>
        <dbReference type="Pfam" id="PF01773"/>
    </source>
</evidence>
<dbReference type="Pfam" id="PF01773">
    <property type="entry name" value="Nucleos_tra2_N"/>
    <property type="match status" value="1"/>
</dbReference>
<feature type="transmembrane region" description="Helical" evidence="7">
    <location>
        <begin position="204"/>
        <end position="228"/>
    </location>
</feature>
<dbReference type="GO" id="GO:0005337">
    <property type="term" value="F:nucleoside transmembrane transporter activity"/>
    <property type="evidence" value="ECO:0007669"/>
    <property type="project" value="InterPro"/>
</dbReference>
<feature type="transmembrane region" description="Helical" evidence="7">
    <location>
        <begin position="298"/>
        <end position="320"/>
    </location>
</feature>
<keyword evidence="5 7" id="KW-1133">Transmembrane helix</keyword>
<evidence type="ECO:0000256" key="6">
    <source>
        <dbReference type="ARBA" id="ARBA00023136"/>
    </source>
</evidence>
<dbReference type="InterPro" id="IPR011657">
    <property type="entry name" value="CNT_C_dom"/>
</dbReference>
<dbReference type="Pfam" id="PF07662">
    <property type="entry name" value="Nucleos_tra2_C"/>
    <property type="match status" value="1"/>
</dbReference>
<name>A0A1Y6CAD1_9BACT</name>
<evidence type="ECO:0000313" key="11">
    <source>
        <dbReference type="EMBL" id="SMF51779.1"/>
    </source>
</evidence>
<feature type="transmembrane region" description="Helical" evidence="7">
    <location>
        <begin position="359"/>
        <end position="382"/>
    </location>
</feature>
<dbReference type="AlphaFoldDB" id="A0A1Y6CAD1"/>
<feature type="transmembrane region" description="Helical" evidence="7">
    <location>
        <begin position="140"/>
        <end position="163"/>
    </location>
</feature>
<evidence type="ECO:0000256" key="1">
    <source>
        <dbReference type="ARBA" id="ARBA00004651"/>
    </source>
</evidence>
<organism evidence="11 12">
    <name type="scientific">Pseudobacteriovorax antillogorgiicola</name>
    <dbReference type="NCBI Taxonomy" id="1513793"/>
    <lineage>
        <taxon>Bacteria</taxon>
        <taxon>Pseudomonadati</taxon>
        <taxon>Bdellovibrionota</taxon>
        <taxon>Oligoflexia</taxon>
        <taxon>Oligoflexales</taxon>
        <taxon>Pseudobacteriovoracaceae</taxon>
        <taxon>Pseudobacteriovorax</taxon>
    </lineage>
</organism>
<reference evidence="12" key="1">
    <citation type="submission" date="2017-04" db="EMBL/GenBank/DDBJ databases">
        <authorList>
            <person name="Varghese N."/>
            <person name="Submissions S."/>
        </authorList>
    </citation>
    <scope>NUCLEOTIDE SEQUENCE [LARGE SCALE GENOMIC DNA]</scope>
    <source>
        <strain evidence="12">RKEM611</strain>
    </source>
</reference>
<dbReference type="RefSeq" id="WP_132321881.1">
    <property type="nucleotide sequence ID" value="NZ_FWZT01000016.1"/>
</dbReference>
<dbReference type="InterPro" id="IPR002668">
    <property type="entry name" value="CNT_N_dom"/>
</dbReference>
<protein>
    <submittedName>
        <fullName evidence="11">Concentrative nucleoside transporter, CNT family</fullName>
    </submittedName>
</protein>
<feature type="transmembrane region" description="Helical" evidence="7">
    <location>
        <begin position="267"/>
        <end position="286"/>
    </location>
</feature>
<dbReference type="Proteomes" id="UP000192907">
    <property type="component" value="Unassembled WGS sequence"/>
</dbReference>
<dbReference type="STRING" id="1513793.SAMN06296036_11616"/>
<feature type="transmembrane region" description="Helical" evidence="7">
    <location>
        <begin position="394"/>
        <end position="416"/>
    </location>
</feature>
<keyword evidence="6 7" id="KW-0472">Membrane</keyword>
<evidence type="ECO:0000256" key="4">
    <source>
        <dbReference type="ARBA" id="ARBA00022692"/>
    </source>
</evidence>
<comment type="subcellular location">
    <subcellularLocation>
        <location evidence="1">Cell membrane</location>
        <topology evidence="1">Multi-pass membrane protein</topology>
    </subcellularLocation>
</comment>
<sequence length="417" mass="44391">MQYFQVGLGLLILLASLYLLSEDRKSIQWKMLGFGFLGQIIIALLLLKAPLISQGLGFLNHGVQVLEAVTTRATAFLFGYLAGGISPFESVRPESEFIVAFRVLPLILVVSALSAVLYHWRVLPKIIQILAKSMMALLKIRAPLGFGSAAAFFMGTIEAPLIVRPYLARMSRSDLFALITCTMATISGSVMVLYAGVVGKVVDLALAHMLTASLISIPAAIIIAKAWIPDHLEEIEGAEDNSLNLPSQGTGSTLEALVRGTLDGLDMVLKITAIIIVLFALVYLGNEILAVIPTKTPLTIEGILGKLLAPIMWLTGIVWVDASSAGELMGTKVVLNEFVAYLKLGGQLGEGLLPKSQLILTYALCGFANLASVGIVVGGLTSMMPDRSKEVIELCTKSLVSGNLATLLTAAIVGLMV</sequence>
<evidence type="ECO:0000313" key="12">
    <source>
        <dbReference type="Proteomes" id="UP000192907"/>
    </source>
</evidence>
<keyword evidence="12" id="KW-1185">Reference proteome</keyword>
<keyword evidence="3" id="KW-1003">Cell membrane</keyword>
<dbReference type="Pfam" id="PF07670">
    <property type="entry name" value="Gate"/>
    <property type="match status" value="1"/>
</dbReference>
<dbReference type="GO" id="GO:0005886">
    <property type="term" value="C:plasma membrane"/>
    <property type="evidence" value="ECO:0007669"/>
    <property type="project" value="UniProtKB-SubCell"/>
</dbReference>
<evidence type="ECO:0000256" key="5">
    <source>
        <dbReference type="ARBA" id="ARBA00022989"/>
    </source>
</evidence>
<dbReference type="InterPro" id="IPR011642">
    <property type="entry name" value="Gate_dom"/>
</dbReference>
<accession>A0A1Y6CAD1</accession>
<comment type="similarity">
    <text evidence="2">Belongs to the concentrative nucleoside transporter (CNT) (TC 2.A.41) family.</text>
</comment>
<evidence type="ECO:0000259" key="9">
    <source>
        <dbReference type="Pfam" id="PF07662"/>
    </source>
</evidence>
<dbReference type="OrthoDB" id="9766455at2"/>
<feature type="transmembrane region" description="Helical" evidence="7">
    <location>
        <begin position="175"/>
        <end position="197"/>
    </location>
</feature>
<evidence type="ECO:0000256" key="2">
    <source>
        <dbReference type="ARBA" id="ARBA00009033"/>
    </source>
</evidence>
<proteinExistence type="inferred from homology"/>
<evidence type="ECO:0000256" key="3">
    <source>
        <dbReference type="ARBA" id="ARBA00022475"/>
    </source>
</evidence>
<feature type="transmembrane region" description="Helical" evidence="7">
    <location>
        <begin position="97"/>
        <end position="120"/>
    </location>
</feature>
<feature type="domain" description="Concentrative nucleoside transporter C-terminal" evidence="9">
    <location>
        <begin position="208"/>
        <end position="414"/>
    </location>
</feature>
<keyword evidence="4 7" id="KW-0812">Transmembrane</keyword>
<dbReference type="InterPro" id="IPR008276">
    <property type="entry name" value="C_nuclsd_transpt"/>
</dbReference>
<gene>
    <name evidence="11" type="ORF">SAMN06296036_11616</name>
</gene>
<evidence type="ECO:0000256" key="7">
    <source>
        <dbReference type="SAM" id="Phobius"/>
    </source>
</evidence>
<evidence type="ECO:0000259" key="10">
    <source>
        <dbReference type="Pfam" id="PF07670"/>
    </source>
</evidence>
<feature type="domain" description="Concentrative nucleoside transporter N-terminal" evidence="8">
    <location>
        <begin position="8"/>
        <end position="81"/>
    </location>
</feature>
<dbReference type="EMBL" id="FWZT01000016">
    <property type="protein sequence ID" value="SMF51779.1"/>
    <property type="molecule type" value="Genomic_DNA"/>
</dbReference>
<dbReference type="PANTHER" id="PTHR10590:SF4">
    <property type="entry name" value="SOLUTE CARRIER FAMILY 28 MEMBER 3"/>
    <property type="match status" value="1"/>
</dbReference>
<dbReference type="GO" id="GO:0015293">
    <property type="term" value="F:symporter activity"/>
    <property type="evidence" value="ECO:0007669"/>
    <property type="project" value="TreeGrafter"/>
</dbReference>